<feature type="compositionally biased region" description="Basic and acidic residues" evidence="1">
    <location>
        <begin position="39"/>
        <end position="48"/>
    </location>
</feature>
<dbReference type="PROSITE" id="PS51257">
    <property type="entry name" value="PROKAR_LIPOPROTEIN"/>
    <property type="match status" value="1"/>
</dbReference>
<evidence type="ECO:0008006" key="5">
    <source>
        <dbReference type="Google" id="ProtNLM"/>
    </source>
</evidence>
<accession>A0ABP2GRP1</accession>
<protein>
    <recommendedName>
        <fullName evidence="5">Lipoprotein</fullName>
    </recommendedName>
</protein>
<evidence type="ECO:0000313" key="3">
    <source>
        <dbReference type="EMBL" id="EEV24352.1"/>
    </source>
</evidence>
<organism evidence="3 4">
    <name type="scientific">Actinobacillus minor 202</name>
    <dbReference type="NCBI Taxonomy" id="591023"/>
    <lineage>
        <taxon>Bacteria</taxon>
        <taxon>Pseudomonadati</taxon>
        <taxon>Pseudomonadota</taxon>
        <taxon>Gammaproteobacteria</taxon>
        <taxon>Pasteurellales</taxon>
        <taxon>Pasteurellaceae</taxon>
        <taxon>Actinobacillus</taxon>
    </lineage>
</organism>
<dbReference type="EMBL" id="ACFT01000044">
    <property type="protein sequence ID" value="EEV24352.1"/>
    <property type="molecule type" value="Genomic_DNA"/>
</dbReference>
<keyword evidence="4" id="KW-1185">Reference proteome</keyword>
<proteinExistence type="predicted"/>
<sequence>MKKIALLLLGVLTITACSQSKNIYFNGAEGSHSGIRYSSTDKEFSLNP</sequence>
<gene>
    <name evidence="3" type="ORF">AM202_05329</name>
</gene>
<keyword evidence="2" id="KW-0732">Signal</keyword>
<dbReference type="RefSeq" id="WP_005819320.1">
    <property type="nucleotide sequence ID" value="NZ_ACFT01000044.1"/>
</dbReference>
<name>A0ABP2GRP1_9PAST</name>
<feature type="chain" id="PRO_5046772106" description="Lipoprotein" evidence="2">
    <location>
        <begin position="19"/>
        <end position="48"/>
    </location>
</feature>
<reference evidence="3 4" key="1">
    <citation type="journal article" date="2010" name="Vet. Microbiol.">
        <title>Production of haemolysins by strains of the Actinobacillus minor/porcitonsillarum complex.</title>
        <authorList>
            <person name="Arya G."/>
            <person name="Niven D.F."/>
        </authorList>
    </citation>
    <scope>NUCLEOTIDE SEQUENCE [LARGE SCALE GENOMIC DNA]</scope>
    <source>
        <strain evidence="4">strain 202</strain>
    </source>
</reference>
<feature type="signal peptide" evidence="2">
    <location>
        <begin position="1"/>
        <end position="18"/>
    </location>
</feature>
<feature type="region of interest" description="Disordered" evidence="1">
    <location>
        <begin position="28"/>
        <end position="48"/>
    </location>
</feature>
<evidence type="ECO:0000256" key="1">
    <source>
        <dbReference type="SAM" id="MobiDB-lite"/>
    </source>
</evidence>
<evidence type="ECO:0000313" key="4">
    <source>
        <dbReference type="Proteomes" id="UP000003394"/>
    </source>
</evidence>
<dbReference type="Proteomes" id="UP000003394">
    <property type="component" value="Unassembled WGS sequence"/>
</dbReference>
<evidence type="ECO:0000256" key="2">
    <source>
        <dbReference type="SAM" id="SignalP"/>
    </source>
</evidence>
<comment type="caution">
    <text evidence="3">The sequence shown here is derived from an EMBL/GenBank/DDBJ whole genome shotgun (WGS) entry which is preliminary data.</text>
</comment>